<protein>
    <submittedName>
        <fullName evidence="1">Uncharacterized protein</fullName>
    </submittedName>
</protein>
<evidence type="ECO:0000313" key="2">
    <source>
        <dbReference type="Proteomes" id="UP000296159"/>
    </source>
</evidence>
<organism evidence="1 2">
    <name type="scientific">Brenneria corticis</name>
    <dbReference type="NCBI Taxonomy" id="2173106"/>
    <lineage>
        <taxon>Bacteria</taxon>
        <taxon>Pseudomonadati</taxon>
        <taxon>Pseudomonadota</taxon>
        <taxon>Gammaproteobacteria</taxon>
        <taxon>Enterobacterales</taxon>
        <taxon>Pectobacteriaceae</taxon>
        <taxon>Brenneria</taxon>
    </lineage>
</organism>
<dbReference type="AlphaFoldDB" id="A0A2U1TJR0"/>
<dbReference type="Proteomes" id="UP000296159">
    <property type="component" value="Unassembled WGS sequence"/>
</dbReference>
<keyword evidence="2" id="KW-1185">Reference proteome</keyword>
<reference evidence="1 2" key="1">
    <citation type="submission" date="2018-04" db="EMBL/GenBank/DDBJ databases">
        <title>Brenneria corticis sp.nov.</title>
        <authorList>
            <person name="Li Y."/>
        </authorList>
    </citation>
    <scope>NUCLEOTIDE SEQUENCE [LARGE SCALE GENOMIC DNA]</scope>
    <source>
        <strain evidence="1 2">CFCC 11842</strain>
    </source>
</reference>
<dbReference type="RefSeq" id="WP_136168754.1">
    <property type="nucleotide sequence ID" value="NZ_KZ819109.1"/>
</dbReference>
<dbReference type="EMBL" id="QDKH01000047">
    <property type="protein sequence ID" value="PWC09646.1"/>
    <property type="molecule type" value="Genomic_DNA"/>
</dbReference>
<name>A0A2U1TJR0_9GAMM</name>
<sequence length="121" mass="13785">MPLERLINQVAAEAREPNLIENIQDACCKKQAFCFGTKQGRIVLCPQVRDGIPYVFIWLAASAEPGSISRYLDEVKTLTRMIGGRWAEFCTARRGFIRVARRHGWERLADEGGLMKFKIPM</sequence>
<gene>
    <name evidence="1" type="ORF">DDT56_23485</name>
</gene>
<proteinExistence type="predicted"/>
<evidence type="ECO:0000313" key="1">
    <source>
        <dbReference type="EMBL" id="PWC09646.1"/>
    </source>
</evidence>
<comment type="caution">
    <text evidence="1">The sequence shown here is derived from an EMBL/GenBank/DDBJ whole genome shotgun (WGS) entry which is preliminary data.</text>
</comment>
<accession>A0A2U1TJR0</accession>